<dbReference type="RefSeq" id="WP_208079514.1">
    <property type="nucleotide sequence ID" value="NZ_CP071869.1"/>
</dbReference>
<evidence type="ECO:0000256" key="1">
    <source>
        <dbReference type="SAM" id="Phobius"/>
    </source>
</evidence>
<keyword evidence="1" id="KW-1133">Transmembrane helix</keyword>
<gene>
    <name evidence="2" type="ORF">J3359_04290</name>
</gene>
<dbReference type="KEGG" id="pcea:J3359_04290"/>
<proteinExistence type="predicted"/>
<keyword evidence="1" id="KW-0812">Transmembrane</keyword>
<feature type="transmembrane region" description="Helical" evidence="1">
    <location>
        <begin position="41"/>
        <end position="62"/>
    </location>
</feature>
<evidence type="ECO:0000313" key="3">
    <source>
        <dbReference type="Proteomes" id="UP000663920"/>
    </source>
</evidence>
<feature type="transmembrane region" description="Helical" evidence="1">
    <location>
        <begin position="12"/>
        <end position="35"/>
    </location>
</feature>
<protein>
    <submittedName>
        <fullName evidence="2">Uncharacterized protein</fullName>
    </submittedName>
</protein>
<dbReference type="Proteomes" id="UP000663920">
    <property type="component" value="Chromosome"/>
</dbReference>
<evidence type="ECO:0000313" key="2">
    <source>
        <dbReference type="EMBL" id="QTE23507.1"/>
    </source>
</evidence>
<keyword evidence="3" id="KW-1185">Reference proteome</keyword>
<keyword evidence="1" id="KW-0472">Membrane</keyword>
<organism evidence="2 3">
    <name type="scientific">Polaribacter cellanae</name>
    <dbReference type="NCBI Taxonomy" id="2818493"/>
    <lineage>
        <taxon>Bacteria</taxon>
        <taxon>Pseudomonadati</taxon>
        <taxon>Bacteroidota</taxon>
        <taxon>Flavobacteriia</taxon>
        <taxon>Flavobacteriales</taxon>
        <taxon>Flavobacteriaceae</taxon>
    </lineage>
</organism>
<reference evidence="2 3" key="1">
    <citation type="submission" date="2021-03" db="EMBL/GenBank/DDBJ databases">
        <title>Complete genome of Polaribacter_sp.SM13.</title>
        <authorList>
            <person name="Jeong S.W."/>
            <person name="Bae J.W."/>
        </authorList>
    </citation>
    <scope>NUCLEOTIDE SEQUENCE [LARGE SCALE GENOMIC DNA]</scope>
    <source>
        <strain evidence="2 3">SM13</strain>
    </source>
</reference>
<dbReference type="EMBL" id="CP071869">
    <property type="protein sequence ID" value="QTE23507.1"/>
    <property type="molecule type" value="Genomic_DNA"/>
</dbReference>
<name>A0A975H7I5_9FLAO</name>
<sequence>MKKNEFIKSEIKISNILILLLGAIVYTFFGIKFTISAMEKLGILFVSIPFLFLGIASIYNLINYDILEITKEKLIFKSLFGFKKKAIYLSEIKSYNEIKKQNAKFKHEIEYMEWKDLTLFGDDFKFKISSSSYGNYPEIRRALI</sequence>
<dbReference type="AlphaFoldDB" id="A0A975H7I5"/>
<accession>A0A975H7I5</accession>